<sequence length="618" mass="71182">MRHLLPRLCIEKLYKTFVRSLLDYVDANYDNCSSADSANIEHVQRRASTISTGAIRVTKHVTLLKEVGIELLKTRHVHILDNLNISRVRNTPDDVVNGFGRKLLEFCKSNKVFILNGRVGQDVNAKPTSRNNSVIDYIICTSHFLQFVSNFEIGEFSKLFSDVHSPLSLHIDCQSLIKNKVIENNFAQQNMIGKWKIEKINEYRTNIDTDKVDYVISKLNTYNDKENISKNDMNNLVHEVSDILTDSAKLTFGKNVYTKTILRNSKKQNNKQWYDKDCYKAKKELRKSQRLYKHYGSNIFKERLRQSEIYYKKVMDENIKKLNADMNKLDDICELKNLVVGLANSMNKFCDILTKRMGDIETNIPKQVANMIDQKVSEEMKKVREEFKTELKTVSEKVISLEQSYSDVVKQNKMQTQVVSEDNLSLVIKNLPETENENISCKVEDLIKDGLHVNSIQVVDVERKKNNHPGKHGIVIVKFQNKDDKQKVMEKKRELRSTRIYKDVYINNAIPNAQRLLNSNLRNIVKAIGNDKLEIRGSLSGNRGYYRRNDRGRGNTRGGNSHNTDQRSTYRNGQSATENCNTNSYNHNQSESNLNGRGRGNYRGQNGGQNQNSRGGHK</sequence>
<name>A0A6J8C734_MYTCO</name>
<dbReference type="OrthoDB" id="6629108at2759"/>
<proteinExistence type="predicted"/>
<feature type="compositionally biased region" description="Polar residues" evidence="2">
    <location>
        <begin position="561"/>
        <end position="594"/>
    </location>
</feature>
<keyword evidence="4" id="KW-1185">Reference proteome</keyword>
<feature type="compositionally biased region" description="Low complexity" evidence="2">
    <location>
        <begin position="608"/>
        <end position="618"/>
    </location>
</feature>
<evidence type="ECO:0000313" key="4">
    <source>
        <dbReference type="Proteomes" id="UP000507470"/>
    </source>
</evidence>
<accession>A0A6J8C734</accession>
<evidence type="ECO:0000313" key="3">
    <source>
        <dbReference type="EMBL" id="CAC5390984.1"/>
    </source>
</evidence>
<feature type="region of interest" description="Disordered" evidence="2">
    <location>
        <begin position="536"/>
        <end position="618"/>
    </location>
</feature>
<reference evidence="3 4" key="1">
    <citation type="submission" date="2020-06" db="EMBL/GenBank/DDBJ databases">
        <authorList>
            <person name="Li R."/>
            <person name="Bekaert M."/>
        </authorList>
    </citation>
    <scope>NUCLEOTIDE SEQUENCE [LARGE SCALE GENOMIC DNA]</scope>
    <source>
        <strain evidence="4">wild</strain>
    </source>
</reference>
<evidence type="ECO:0000256" key="1">
    <source>
        <dbReference type="SAM" id="Coils"/>
    </source>
</evidence>
<gene>
    <name evidence="3" type="ORF">MCOR_26027</name>
</gene>
<dbReference type="Proteomes" id="UP000507470">
    <property type="component" value="Unassembled WGS sequence"/>
</dbReference>
<dbReference type="Gene3D" id="3.60.10.10">
    <property type="entry name" value="Endonuclease/exonuclease/phosphatase"/>
    <property type="match status" value="1"/>
</dbReference>
<dbReference type="InterPro" id="IPR036691">
    <property type="entry name" value="Endo/exonu/phosph_ase_sf"/>
</dbReference>
<feature type="coiled-coil region" evidence="1">
    <location>
        <begin position="377"/>
        <end position="404"/>
    </location>
</feature>
<organism evidence="3 4">
    <name type="scientific">Mytilus coruscus</name>
    <name type="common">Sea mussel</name>
    <dbReference type="NCBI Taxonomy" id="42192"/>
    <lineage>
        <taxon>Eukaryota</taxon>
        <taxon>Metazoa</taxon>
        <taxon>Spiralia</taxon>
        <taxon>Lophotrochozoa</taxon>
        <taxon>Mollusca</taxon>
        <taxon>Bivalvia</taxon>
        <taxon>Autobranchia</taxon>
        <taxon>Pteriomorphia</taxon>
        <taxon>Mytilida</taxon>
        <taxon>Mytiloidea</taxon>
        <taxon>Mytilidae</taxon>
        <taxon>Mytilinae</taxon>
        <taxon>Mytilus</taxon>
    </lineage>
</organism>
<dbReference type="AlphaFoldDB" id="A0A6J8C734"/>
<dbReference type="EMBL" id="CACVKT020004647">
    <property type="protein sequence ID" value="CAC5390984.1"/>
    <property type="molecule type" value="Genomic_DNA"/>
</dbReference>
<feature type="compositionally biased region" description="Gly residues" evidence="2">
    <location>
        <begin position="597"/>
        <end position="607"/>
    </location>
</feature>
<evidence type="ECO:0000256" key="2">
    <source>
        <dbReference type="SAM" id="MobiDB-lite"/>
    </source>
</evidence>
<protein>
    <submittedName>
        <fullName evidence="3">Uncharacterized protein</fullName>
    </submittedName>
</protein>
<keyword evidence="1" id="KW-0175">Coiled coil</keyword>